<gene>
    <name evidence="2" type="ORF">VTJ83DRAFT_3823</name>
</gene>
<name>A0ABR4DFD7_9PEZI</name>
<dbReference type="GeneID" id="98124888"/>
<sequence length="258" mass="28754">MAEEAAVEEALPQSGETVRKKLKKAEIIPTVIDNFVPSISLHANWSSHLRAELGNTIDPNKLHDEPSITLHDIPASLPSDKPVHPTVTPSVAHDDAKGKKSHSNTTYVIVLTDPDAPTRDDPKFSEYCHWIAWGRAHHHHKHGHHHHGPQEPPCDPKDPTPCLPMPLRELHEVVSYKAPTPPEKTGPHRYVLLAFVPSNGTTDDLRLSRPKERQRWGYEVAGGARQGDGKTKGVREWARENGLSPVGANFIYAQNRRQ</sequence>
<reference evidence="2 3" key="1">
    <citation type="journal article" date="2024" name="Commun. Biol.">
        <title>Comparative genomic analysis of thermophilic fungi reveals convergent evolutionary adaptations and gene losses.</title>
        <authorList>
            <person name="Steindorff A.S."/>
            <person name="Aguilar-Pontes M.V."/>
            <person name="Robinson A.J."/>
            <person name="Andreopoulos B."/>
            <person name="LaButti K."/>
            <person name="Kuo A."/>
            <person name="Mondo S."/>
            <person name="Riley R."/>
            <person name="Otillar R."/>
            <person name="Haridas S."/>
            <person name="Lipzen A."/>
            <person name="Grimwood J."/>
            <person name="Schmutz J."/>
            <person name="Clum A."/>
            <person name="Reid I.D."/>
            <person name="Moisan M.C."/>
            <person name="Butler G."/>
            <person name="Nguyen T.T.M."/>
            <person name="Dewar K."/>
            <person name="Conant G."/>
            <person name="Drula E."/>
            <person name="Henrissat B."/>
            <person name="Hansel C."/>
            <person name="Singer S."/>
            <person name="Hutchinson M.I."/>
            <person name="de Vries R.P."/>
            <person name="Natvig D.O."/>
            <person name="Powell A.J."/>
            <person name="Tsang A."/>
            <person name="Grigoriev I.V."/>
        </authorList>
    </citation>
    <scope>NUCLEOTIDE SEQUENCE [LARGE SCALE GENOMIC DNA]</scope>
    <source>
        <strain evidence="2 3">ATCC 22073</strain>
    </source>
</reference>
<dbReference type="InterPro" id="IPR036610">
    <property type="entry name" value="PEBP-like_sf"/>
</dbReference>
<evidence type="ECO:0000313" key="3">
    <source>
        <dbReference type="Proteomes" id="UP001600064"/>
    </source>
</evidence>
<accession>A0ABR4DFD7</accession>
<dbReference type="CDD" id="cd00866">
    <property type="entry name" value="PEBP_euk"/>
    <property type="match status" value="1"/>
</dbReference>
<evidence type="ECO:0008006" key="4">
    <source>
        <dbReference type="Google" id="ProtNLM"/>
    </source>
</evidence>
<dbReference type="Gene3D" id="3.90.280.10">
    <property type="entry name" value="PEBP-like"/>
    <property type="match status" value="1"/>
</dbReference>
<dbReference type="SUPFAM" id="SSF49777">
    <property type="entry name" value="PEBP-like"/>
    <property type="match status" value="1"/>
</dbReference>
<dbReference type="EMBL" id="JAZGUE010000003">
    <property type="protein sequence ID" value="KAL2268977.1"/>
    <property type="molecule type" value="Genomic_DNA"/>
</dbReference>
<proteinExistence type="predicted"/>
<feature type="region of interest" description="Disordered" evidence="1">
    <location>
        <begin position="64"/>
        <end position="102"/>
    </location>
</feature>
<evidence type="ECO:0000256" key="1">
    <source>
        <dbReference type="SAM" id="MobiDB-lite"/>
    </source>
</evidence>
<dbReference type="RefSeq" id="XP_070867701.1">
    <property type="nucleotide sequence ID" value="XM_071010244.1"/>
</dbReference>
<dbReference type="Pfam" id="PF01161">
    <property type="entry name" value="PBP"/>
    <property type="match status" value="1"/>
</dbReference>
<evidence type="ECO:0000313" key="2">
    <source>
        <dbReference type="EMBL" id="KAL2268977.1"/>
    </source>
</evidence>
<dbReference type="PANTHER" id="PTHR11362">
    <property type="entry name" value="PHOSPHATIDYLETHANOLAMINE-BINDING PROTEIN"/>
    <property type="match status" value="1"/>
</dbReference>
<protein>
    <recommendedName>
        <fullName evidence="4">PEBP-like protein</fullName>
    </recommendedName>
</protein>
<dbReference type="InterPro" id="IPR008914">
    <property type="entry name" value="PEBP"/>
</dbReference>
<dbReference type="InterPro" id="IPR035810">
    <property type="entry name" value="PEBP_euk"/>
</dbReference>
<dbReference type="PANTHER" id="PTHR11362:SF148">
    <property type="entry name" value="CARBOXYPEPTIDASE Y INHIBITOR"/>
    <property type="match status" value="1"/>
</dbReference>
<organism evidence="2 3">
    <name type="scientific">Remersonia thermophila</name>
    <dbReference type="NCBI Taxonomy" id="72144"/>
    <lineage>
        <taxon>Eukaryota</taxon>
        <taxon>Fungi</taxon>
        <taxon>Dikarya</taxon>
        <taxon>Ascomycota</taxon>
        <taxon>Pezizomycotina</taxon>
        <taxon>Sordariomycetes</taxon>
        <taxon>Sordariomycetidae</taxon>
        <taxon>Sordariales</taxon>
        <taxon>Sordariales incertae sedis</taxon>
        <taxon>Remersonia</taxon>
    </lineage>
</organism>
<dbReference type="Proteomes" id="UP001600064">
    <property type="component" value="Unassembled WGS sequence"/>
</dbReference>
<comment type="caution">
    <text evidence="2">The sequence shown here is derived from an EMBL/GenBank/DDBJ whole genome shotgun (WGS) entry which is preliminary data.</text>
</comment>
<keyword evidence="3" id="KW-1185">Reference proteome</keyword>